<dbReference type="SUPFAM" id="SSF48452">
    <property type="entry name" value="TPR-like"/>
    <property type="match status" value="2"/>
</dbReference>
<evidence type="ECO:0000313" key="4">
    <source>
        <dbReference type="EMBL" id="MYM38734.1"/>
    </source>
</evidence>
<dbReference type="Pfam" id="PF13191">
    <property type="entry name" value="AAA_16"/>
    <property type="match status" value="1"/>
</dbReference>
<dbReference type="InterPro" id="IPR016032">
    <property type="entry name" value="Sig_transdc_resp-reg_C-effctor"/>
</dbReference>
<comment type="caution">
    <text evidence="4">The sequence shown here is derived from an EMBL/GenBank/DDBJ whole genome shotgun (WGS) entry which is preliminary data.</text>
</comment>
<dbReference type="Gene3D" id="1.25.40.10">
    <property type="entry name" value="Tetratricopeptide repeat domain"/>
    <property type="match status" value="2"/>
</dbReference>
<protein>
    <submittedName>
        <fullName evidence="4">AAA family ATPase</fullName>
    </submittedName>
</protein>
<reference evidence="4 5" key="1">
    <citation type="submission" date="2019-12" db="EMBL/GenBank/DDBJ databases">
        <title>Novel species isolated from a subtropical stream in China.</title>
        <authorList>
            <person name="Lu H."/>
        </authorList>
    </citation>
    <scope>NUCLEOTIDE SEQUENCE [LARGE SCALE GENOMIC DNA]</scope>
    <source>
        <strain evidence="4 5">CY13W</strain>
    </source>
</reference>
<dbReference type="PROSITE" id="PS50125">
    <property type="entry name" value="GUANYLATE_CYCLASE_2"/>
    <property type="match status" value="1"/>
</dbReference>
<dbReference type="InterPro" id="IPR027417">
    <property type="entry name" value="P-loop_NTPase"/>
</dbReference>
<dbReference type="SMART" id="SM01043">
    <property type="entry name" value="BTAD"/>
    <property type="match status" value="1"/>
</dbReference>
<dbReference type="Proteomes" id="UP000478090">
    <property type="component" value="Unassembled WGS sequence"/>
</dbReference>
<dbReference type="InterPro" id="IPR011990">
    <property type="entry name" value="TPR-like_helical_dom_sf"/>
</dbReference>
<keyword evidence="1" id="KW-0547">Nucleotide-binding</keyword>
<dbReference type="Gene3D" id="3.30.70.1230">
    <property type="entry name" value="Nucleotide cyclase"/>
    <property type="match status" value="1"/>
</dbReference>
<dbReference type="InterPro" id="IPR036388">
    <property type="entry name" value="WH-like_DNA-bd_sf"/>
</dbReference>
<dbReference type="RefSeq" id="WP_161038103.1">
    <property type="nucleotide sequence ID" value="NZ_WWCM01000002.1"/>
</dbReference>
<dbReference type="SUPFAM" id="SSF46894">
    <property type="entry name" value="C-terminal effector domain of the bipartite response regulators"/>
    <property type="match status" value="1"/>
</dbReference>
<dbReference type="PANTHER" id="PTHR16305:SF28">
    <property type="entry name" value="GUANYLATE CYCLASE DOMAIN-CONTAINING PROTEIN"/>
    <property type="match status" value="1"/>
</dbReference>
<proteinExistence type="predicted"/>
<sequence length="1205" mass="129008">MPAAASSPVRLHLSLLGDIELRIEGQPAAGKVYGKMLALLAYLALESQRSHRREQLADLLWPQLPAEAARINLRQTLYHLRRMLRDSDARLITGRDAVRLNNAGDWWLDVRAFLAAASSAGNGAQSDHPQQIEQMEAAAALYRGDFLASLAVDDAAEFEGWRDGWRATLQQHMLRLLERLRDSHAQQGTTERALQHAQHHLALEPWNEAAHRAVMRLLAAAGRTAEALDQFENCQRLLAQELGTSPADATRQLAEALREDLLRREHSKVPAAMPAPSAAGQYGSVLTAAYAERRQVTILYCSLNASGSADAEEIAERLRLPYQLGTRLASQHGGHVLAAPGGSFIAYFGYPVASEDAARSAVRAARAIAAICRDGVQARSGIHSASIVTGSIAGQPDPAGVASALALRLCERAAGGEVHLSDSTRQLVSGYFYLQPCGSQALRSYRVAGATSASNRLDAAAQLQQLVGRTAEMAQLLALRDAASAGPAQQVVLRGEAGIGKSRLLRELAGTLAPARWQRLELQCEAAFHSTPWQPVIALLERLIGCQPDQPAASKRSMLSDYLASQHAALAASVTATLQTLLGIAEQPAAISSEALRQQTSAALLALFHSAAAQRPVLLAVEDLHWADPSTLALLAALARHTAALPVMTVYTVRNDSGLEPWLQENSTVLELQHLDDGAMTVLVGATGAALSAAAIARIVASAEGIPLFAEELAQQALEQPGARQLPATLAYLLAARLDTTGAARRLAQLAATIGRRFDLELLAHVGPVDNDHLQALQQARLLEQCDARHFEFRHALIHAAAYQSQTRADRQHAHRRVADALLQHYPQRASQQPAQLAHHLGEAADYPAALAWWLQAGRQALAAHACAEAAEHLRSGLAVLEQIPASAARADSECELLLALGQTLLALAGYGSAEAASVYDRAHALCSGEYAAQCDGARRFDVLWGLWMVSSSRAQASFRTSAALIPDLLQAASASGDWQRRGHAHAAAANLALWRGRFEAALEHARSAVQLCSGQPRPRDHQHGHDPQVAGLAYAAWAHLALGQHAAALEDCSAAIALARTLDHPDSLCFALVHAATVYRLRHDAATVATLADEILALAGQYQLALWQVAGTMLRGWCLAYAGQREGLALLEFAADAVRSVMPGILVAFLHPLAEALGFLHDYPAQLAQLDAALASAEQLDDQLHRASLLQLRAACLASLEHQA</sequence>
<dbReference type="SUPFAM" id="SSF55073">
    <property type="entry name" value="Nucleotide cyclase"/>
    <property type="match status" value="1"/>
</dbReference>
<dbReference type="InterPro" id="IPR041664">
    <property type="entry name" value="AAA_16"/>
</dbReference>
<dbReference type="InterPro" id="IPR029787">
    <property type="entry name" value="Nucleotide_cyclase"/>
</dbReference>
<accession>A0ABW9VGI6</accession>
<dbReference type="InterPro" id="IPR019734">
    <property type="entry name" value="TPR_rpt"/>
</dbReference>
<keyword evidence="5" id="KW-1185">Reference proteome</keyword>
<dbReference type="SUPFAM" id="SSF52540">
    <property type="entry name" value="P-loop containing nucleoside triphosphate hydrolases"/>
    <property type="match status" value="1"/>
</dbReference>
<dbReference type="InterPro" id="IPR001054">
    <property type="entry name" value="A/G_cyclase"/>
</dbReference>
<organism evidence="4 5">
    <name type="scientific">Duganella qianjiadongensis</name>
    <dbReference type="NCBI Taxonomy" id="2692176"/>
    <lineage>
        <taxon>Bacteria</taxon>
        <taxon>Pseudomonadati</taxon>
        <taxon>Pseudomonadota</taxon>
        <taxon>Betaproteobacteria</taxon>
        <taxon>Burkholderiales</taxon>
        <taxon>Oxalobacteraceae</taxon>
        <taxon>Telluria group</taxon>
        <taxon>Duganella</taxon>
    </lineage>
</organism>
<gene>
    <name evidence="4" type="ORF">GTP27_05260</name>
</gene>
<dbReference type="InterPro" id="IPR005158">
    <property type="entry name" value="BTAD"/>
</dbReference>
<evidence type="ECO:0000256" key="2">
    <source>
        <dbReference type="ARBA" id="ARBA00022840"/>
    </source>
</evidence>
<dbReference type="SMART" id="SM00028">
    <property type="entry name" value="TPR"/>
    <property type="match status" value="2"/>
</dbReference>
<dbReference type="EMBL" id="WWCM01000002">
    <property type="protein sequence ID" value="MYM38734.1"/>
    <property type="molecule type" value="Genomic_DNA"/>
</dbReference>
<evidence type="ECO:0000313" key="5">
    <source>
        <dbReference type="Proteomes" id="UP000478090"/>
    </source>
</evidence>
<dbReference type="PANTHER" id="PTHR16305">
    <property type="entry name" value="TESTICULAR SOLUBLE ADENYLYL CYCLASE"/>
    <property type="match status" value="1"/>
</dbReference>
<evidence type="ECO:0000259" key="3">
    <source>
        <dbReference type="PROSITE" id="PS50125"/>
    </source>
</evidence>
<keyword evidence="2" id="KW-0067">ATP-binding</keyword>
<dbReference type="Gene3D" id="1.10.10.10">
    <property type="entry name" value="Winged helix-like DNA-binding domain superfamily/Winged helix DNA-binding domain"/>
    <property type="match status" value="1"/>
</dbReference>
<dbReference type="Gene3D" id="3.40.50.300">
    <property type="entry name" value="P-loop containing nucleotide triphosphate hydrolases"/>
    <property type="match status" value="1"/>
</dbReference>
<name>A0ABW9VGI6_9BURK</name>
<feature type="domain" description="Guanylate cyclase" evidence="3">
    <location>
        <begin position="287"/>
        <end position="410"/>
    </location>
</feature>
<dbReference type="Pfam" id="PF03704">
    <property type="entry name" value="BTAD"/>
    <property type="match status" value="1"/>
</dbReference>
<evidence type="ECO:0000256" key="1">
    <source>
        <dbReference type="ARBA" id="ARBA00022741"/>
    </source>
</evidence>